<dbReference type="SUPFAM" id="SSF161098">
    <property type="entry name" value="MetI-like"/>
    <property type="match status" value="1"/>
</dbReference>
<evidence type="ECO:0000313" key="10">
    <source>
        <dbReference type="Proteomes" id="UP001597221"/>
    </source>
</evidence>
<keyword evidence="3" id="KW-1003">Cell membrane</keyword>
<feature type="transmembrane region" description="Helical" evidence="7">
    <location>
        <begin position="443"/>
        <end position="465"/>
    </location>
</feature>
<feature type="transmembrane region" description="Helical" evidence="7">
    <location>
        <begin position="260"/>
        <end position="283"/>
    </location>
</feature>
<proteinExistence type="inferred from homology"/>
<accession>A0ABW4HTU4</accession>
<dbReference type="InterPro" id="IPR000515">
    <property type="entry name" value="MetI-like"/>
</dbReference>
<feature type="transmembrane region" description="Helical" evidence="7">
    <location>
        <begin position="174"/>
        <end position="194"/>
    </location>
</feature>
<feature type="transmembrane region" description="Helical" evidence="7">
    <location>
        <begin position="295"/>
        <end position="322"/>
    </location>
</feature>
<feature type="transmembrane region" description="Helical" evidence="7">
    <location>
        <begin position="143"/>
        <end position="162"/>
    </location>
</feature>
<dbReference type="InterPro" id="IPR045621">
    <property type="entry name" value="BPD_transp_1_N"/>
</dbReference>
<organism evidence="9 10">
    <name type="scientific">Oceanobacillus luteolus</name>
    <dbReference type="NCBI Taxonomy" id="1274358"/>
    <lineage>
        <taxon>Bacteria</taxon>
        <taxon>Bacillati</taxon>
        <taxon>Bacillota</taxon>
        <taxon>Bacilli</taxon>
        <taxon>Bacillales</taxon>
        <taxon>Bacillaceae</taxon>
        <taxon>Oceanobacillus</taxon>
    </lineage>
</organism>
<comment type="similarity">
    <text evidence="7">Belongs to the binding-protein-dependent transport system permease family.</text>
</comment>
<evidence type="ECO:0000256" key="1">
    <source>
        <dbReference type="ARBA" id="ARBA00004651"/>
    </source>
</evidence>
<feature type="transmembrane region" description="Helical" evidence="7">
    <location>
        <begin position="334"/>
        <end position="355"/>
    </location>
</feature>
<dbReference type="Pfam" id="PF19300">
    <property type="entry name" value="BPD_transp_1_N"/>
    <property type="match status" value="1"/>
</dbReference>
<keyword evidence="6 7" id="KW-0472">Membrane</keyword>
<keyword evidence="5 7" id="KW-1133">Transmembrane helix</keyword>
<evidence type="ECO:0000259" key="8">
    <source>
        <dbReference type="PROSITE" id="PS50928"/>
    </source>
</evidence>
<protein>
    <submittedName>
        <fullName evidence="9">ABC transporter permease</fullName>
    </submittedName>
</protein>
<reference evidence="10" key="1">
    <citation type="journal article" date="2019" name="Int. J. Syst. Evol. Microbiol.">
        <title>The Global Catalogue of Microorganisms (GCM) 10K type strain sequencing project: providing services to taxonomists for standard genome sequencing and annotation.</title>
        <authorList>
            <consortium name="The Broad Institute Genomics Platform"/>
            <consortium name="The Broad Institute Genome Sequencing Center for Infectious Disease"/>
            <person name="Wu L."/>
            <person name="Ma J."/>
        </authorList>
    </citation>
    <scope>NUCLEOTIDE SEQUENCE [LARGE SCALE GENOMIC DNA]</scope>
    <source>
        <strain evidence="10">CGMCC 1.12376</strain>
    </source>
</reference>
<dbReference type="RefSeq" id="WP_379597524.1">
    <property type="nucleotide sequence ID" value="NZ_JBHUDE010000048.1"/>
</dbReference>
<dbReference type="CDD" id="cd06261">
    <property type="entry name" value="TM_PBP2"/>
    <property type="match status" value="1"/>
</dbReference>
<dbReference type="EMBL" id="JBHUDE010000048">
    <property type="protein sequence ID" value="MFD1608209.1"/>
    <property type="molecule type" value="Genomic_DNA"/>
</dbReference>
<keyword evidence="2 7" id="KW-0813">Transport</keyword>
<keyword evidence="10" id="KW-1185">Reference proteome</keyword>
<evidence type="ECO:0000256" key="3">
    <source>
        <dbReference type="ARBA" id="ARBA00022475"/>
    </source>
</evidence>
<evidence type="ECO:0000256" key="7">
    <source>
        <dbReference type="RuleBase" id="RU363032"/>
    </source>
</evidence>
<dbReference type="PANTHER" id="PTHR30465:SF0">
    <property type="entry name" value="OLIGOPEPTIDE TRANSPORT SYSTEM PERMEASE PROTEIN APPB"/>
    <property type="match status" value="1"/>
</dbReference>
<dbReference type="PANTHER" id="PTHR30465">
    <property type="entry name" value="INNER MEMBRANE ABC TRANSPORTER"/>
    <property type="match status" value="1"/>
</dbReference>
<evidence type="ECO:0000256" key="2">
    <source>
        <dbReference type="ARBA" id="ARBA00022448"/>
    </source>
</evidence>
<dbReference type="InterPro" id="IPR035906">
    <property type="entry name" value="MetI-like_sf"/>
</dbReference>
<dbReference type="Pfam" id="PF00528">
    <property type="entry name" value="BPD_transp_1"/>
    <property type="match status" value="1"/>
</dbReference>
<sequence>MPSQTTKSMVSTGGKLEKSYRHISESSMQTIWLVILGLPVHIVSWIYYKINFRHTTYQKQLHKQIQMIRHSPKYEELLERYRKQYRSKKEYFNEPILEDEMEQLATQLSDEQVLKLAKAELANQNMEEMNYHRFFQDCLQNKLFLVLSFIPGIFMYLYLLIYSNPFIRYIAERIVMTIFVIVSVTIFVFTMLYFSPTDPAANILGEAATMEQREEFNRQYGLDQPYHVQLWHAVKGILSFDLGYSYTGNEDVMTSIANRFPITLIIALWSLLMAIVIAIPIGMISAARMNTFWDYTLMFIALIGLSIPNFWQGLIFILNFSINWGILPATYSPSNWLSIIMPVIVLGTGLTASIARMTRSSILEVINEDYIITAKAKGLKPGPIFVNHALRNAMIPIITLVGLQFGGMLGGAAVTEKVFNISGIGSYIVDKQFIPDIPAVLGGVVYIAIVISLVNLLVDILYALLNPRIRSQMKNV</sequence>
<name>A0ABW4HTU4_9BACI</name>
<evidence type="ECO:0000256" key="5">
    <source>
        <dbReference type="ARBA" id="ARBA00022989"/>
    </source>
</evidence>
<evidence type="ECO:0000313" key="9">
    <source>
        <dbReference type="EMBL" id="MFD1608209.1"/>
    </source>
</evidence>
<feature type="domain" description="ABC transmembrane type-1" evidence="8">
    <location>
        <begin position="260"/>
        <end position="462"/>
    </location>
</feature>
<feature type="transmembrane region" description="Helical" evidence="7">
    <location>
        <begin position="393"/>
        <end position="414"/>
    </location>
</feature>
<gene>
    <name evidence="9" type="ORF">ACFSBH_11130</name>
</gene>
<dbReference type="Proteomes" id="UP001597221">
    <property type="component" value="Unassembled WGS sequence"/>
</dbReference>
<dbReference type="Gene3D" id="1.10.3720.10">
    <property type="entry name" value="MetI-like"/>
    <property type="match status" value="1"/>
</dbReference>
<keyword evidence="4 7" id="KW-0812">Transmembrane</keyword>
<evidence type="ECO:0000256" key="4">
    <source>
        <dbReference type="ARBA" id="ARBA00022692"/>
    </source>
</evidence>
<comment type="subcellular location">
    <subcellularLocation>
        <location evidence="1 7">Cell membrane</location>
        <topology evidence="1 7">Multi-pass membrane protein</topology>
    </subcellularLocation>
</comment>
<dbReference type="PROSITE" id="PS50928">
    <property type="entry name" value="ABC_TM1"/>
    <property type="match status" value="1"/>
</dbReference>
<comment type="caution">
    <text evidence="9">The sequence shown here is derived from an EMBL/GenBank/DDBJ whole genome shotgun (WGS) entry which is preliminary data.</text>
</comment>
<feature type="transmembrane region" description="Helical" evidence="7">
    <location>
        <begin position="30"/>
        <end position="48"/>
    </location>
</feature>
<evidence type="ECO:0000256" key="6">
    <source>
        <dbReference type="ARBA" id="ARBA00023136"/>
    </source>
</evidence>